<evidence type="ECO:0000256" key="2">
    <source>
        <dbReference type="ARBA" id="ARBA00022642"/>
    </source>
</evidence>
<keyword evidence="2 7" id="KW-0662">Pyridine nucleotide biosynthesis</keyword>
<evidence type="ECO:0000256" key="4">
    <source>
        <dbReference type="ARBA" id="ARBA00022964"/>
    </source>
</evidence>
<feature type="binding site" evidence="7">
    <location>
        <position position="158"/>
    </location>
    <ligand>
        <name>Fe cation</name>
        <dbReference type="ChEBI" id="CHEBI:24875"/>
        <label>2</label>
    </ligand>
</feature>
<feature type="binding site" evidence="7">
    <location>
        <position position="48"/>
    </location>
    <ligand>
        <name>Fe cation</name>
        <dbReference type="ChEBI" id="CHEBI:24875"/>
        <label>1</label>
        <note>catalytic</note>
    </ligand>
</feature>
<dbReference type="KEGG" id="gms:SOIL9_56640"/>
<dbReference type="GO" id="GO:0043420">
    <property type="term" value="P:anthranilate metabolic process"/>
    <property type="evidence" value="ECO:0007669"/>
    <property type="project" value="UniProtKB-UniRule"/>
</dbReference>
<keyword evidence="5 7" id="KW-0560">Oxidoreductase</keyword>
<evidence type="ECO:0000256" key="7">
    <source>
        <dbReference type="HAMAP-Rule" id="MF_00825"/>
    </source>
</evidence>
<feature type="binding site" evidence="7">
    <location>
        <position position="121"/>
    </location>
    <ligand>
        <name>Fe cation</name>
        <dbReference type="ChEBI" id="CHEBI:24875"/>
        <label>2</label>
    </ligand>
</feature>
<dbReference type="PANTHER" id="PTHR15497">
    <property type="entry name" value="3-HYDROXYANTHRANILATE 3,4-DIOXYGENASE"/>
    <property type="match status" value="1"/>
</dbReference>
<dbReference type="GO" id="GO:0008198">
    <property type="term" value="F:ferrous iron binding"/>
    <property type="evidence" value="ECO:0007669"/>
    <property type="project" value="UniProtKB-UniRule"/>
</dbReference>
<dbReference type="InterPro" id="IPR014710">
    <property type="entry name" value="RmlC-like_jellyroll"/>
</dbReference>
<gene>
    <name evidence="7" type="primary">nbaC</name>
    <name evidence="8" type="ORF">SOIL9_56640</name>
</gene>
<feature type="binding site" evidence="7">
    <location>
        <position position="92"/>
    </location>
    <ligand>
        <name>Fe cation</name>
        <dbReference type="ChEBI" id="CHEBI:24875"/>
        <label>1</label>
        <note>catalytic</note>
    </ligand>
</feature>
<feature type="binding site" evidence="7">
    <location>
        <position position="54"/>
    </location>
    <ligand>
        <name>Fe cation</name>
        <dbReference type="ChEBI" id="CHEBI:24875"/>
        <label>1</label>
        <note>catalytic</note>
    </ligand>
</feature>
<feature type="binding site" evidence="7">
    <location>
        <position position="161"/>
    </location>
    <ligand>
        <name>Fe cation</name>
        <dbReference type="ChEBI" id="CHEBI:24875"/>
        <label>2</label>
    </ligand>
</feature>
<feature type="binding site" evidence="7">
    <location>
        <position position="44"/>
    </location>
    <ligand>
        <name>O2</name>
        <dbReference type="ChEBI" id="CHEBI:15379"/>
    </ligand>
</feature>
<reference evidence="8 9" key="1">
    <citation type="submission" date="2019-05" db="EMBL/GenBank/DDBJ databases">
        <authorList>
            <consortium name="Science for Life Laboratories"/>
        </authorList>
    </citation>
    <scope>NUCLEOTIDE SEQUENCE [LARGE SCALE GENOMIC DNA]</scope>
    <source>
        <strain evidence="8">Soil9</strain>
    </source>
</reference>
<dbReference type="GO" id="GO:0000334">
    <property type="term" value="F:3-hydroxyanthranilate 3,4-dioxygenase activity"/>
    <property type="evidence" value="ECO:0007669"/>
    <property type="project" value="UniProtKB-UniRule"/>
</dbReference>
<feature type="binding site" evidence="7">
    <location>
        <position position="106"/>
    </location>
    <ligand>
        <name>substrate</name>
    </ligand>
</feature>
<keyword evidence="3 7" id="KW-0479">Metal-binding</keyword>
<dbReference type="InterPro" id="IPR011051">
    <property type="entry name" value="RmlC_Cupin_sf"/>
</dbReference>
<keyword evidence="6 7" id="KW-0408">Iron</keyword>
<evidence type="ECO:0000256" key="6">
    <source>
        <dbReference type="ARBA" id="ARBA00023004"/>
    </source>
</evidence>
<organism evidence="8 9">
    <name type="scientific">Gemmata massiliana</name>
    <dbReference type="NCBI Taxonomy" id="1210884"/>
    <lineage>
        <taxon>Bacteria</taxon>
        <taxon>Pseudomonadati</taxon>
        <taxon>Planctomycetota</taxon>
        <taxon>Planctomycetia</taxon>
        <taxon>Gemmatales</taxon>
        <taxon>Gemmataceae</taxon>
        <taxon>Gemmata</taxon>
    </lineage>
</organism>
<accession>A0A6P2CXX4</accession>
<dbReference type="GO" id="GO:0006569">
    <property type="term" value="P:L-tryptophan catabolic process"/>
    <property type="evidence" value="ECO:0007669"/>
    <property type="project" value="UniProtKB-UniRule"/>
</dbReference>
<dbReference type="PANTHER" id="PTHR15497:SF1">
    <property type="entry name" value="3-HYDROXYANTHRANILATE 3,4-DIOXYGENASE"/>
    <property type="match status" value="1"/>
</dbReference>
<feature type="binding site" evidence="7">
    <location>
        <position position="96"/>
    </location>
    <ligand>
        <name>substrate</name>
    </ligand>
</feature>
<dbReference type="EMBL" id="LR593886">
    <property type="protein sequence ID" value="VTR92050.1"/>
    <property type="molecule type" value="Genomic_DNA"/>
</dbReference>
<keyword evidence="4 7" id="KW-0223">Dioxygenase</keyword>
<dbReference type="Gene3D" id="2.60.120.10">
    <property type="entry name" value="Jelly Rolls"/>
    <property type="match status" value="1"/>
</dbReference>
<proteinExistence type="inferred from homology"/>
<keyword evidence="9" id="KW-1185">Reference proteome</keyword>
<feature type="binding site" evidence="7">
    <location>
        <position position="124"/>
    </location>
    <ligand>
        <name>Fe cation</name>
        <dbReference type="ChEBI" id="CHEBI:24875"/>
        <label>2</label>
    </ligand>
</feature>
<comment type="function">
    <text evidence="1 7">Catalyzes the oxidative ring opening of 3-hydroxyanthranilate to 2-amino-3-carboxymuconate semialdehyde, which spontaneously cyclizes to quinolinate.</text>
</comment>
<dbReference type="RefSeq" id="WP_162666971.1">
    <property type="nucleotide sequence ID" value="NZ_LR593886.1"/>
</dbReference>
<dbReference type="CDD" id="cd06123">
    <property type="entry name" value="cupin_HAO"/>
    <property type="match status" value="1"/>
</dbReference>
<name>A0A6P2CXX4_9BACT</name>
<dbReference type="Proteomes" id="UP000464178">
    <property type="component" value="Chromosome"/>
</dbReference>
<evidence type="ECO:0000313" key="9">
    <source>
        <dbReference type="Proteomes" id="UP000464178"/>
    </source>
</evidence>
<feature type="binding site" evidence="7">
    <location>
        <position position="54"/>
    </location>
    <ligand>
        <name>substrate</name>
    </ligand>
</feature>
<evidence type="ECO:0000313" key="8">
    <source>
        <dbReference type="EMBL" id="VTR92050.1"/>
    </source>
</evidence>
<comment type="catalytic activity">
    <reaction evidence="7">
        <text>3-hydroxyanthranilate + O2 = (2Z,4Z)-2-amino-3-carboxymuconate 6-semialdehyde</text>
        <dbReference type="Rhea" id="RHEA:17953"/>
        <dbReference type="ChEBI" id="CHEBI:15379"/>
        <dbReference type="ChEBI" id="CHEBI:36559"/>
        <dbReference type="ChEBI" id="CHEBI:77612"/>
        <dbReference type="EC" id="1.13.11.6"/>
    </reaction>
</comment>
<dbReference type="InterPro" id="IPR010329">
    <property type="entry name" value="3hydroanth_dOase"/>
</dbReference>
<comment type="pathway">
    <text evidence="7">Cofactor biosynthesis; NAD(+) biosynthesis; quinolinate from L-kynurenine: step 3/3.</text>
</comment>
<dbReference type="UniPathway" id="UPA00253">
    <property type="reaction ID" value="UER00330"/>
</dbReference>
<dbReference type="GO" id="GO:0009435">
    <property type="term" value="P:NAD+ biosynthetic process"/>
    <property type="evidence" value="ECO:0007669"/>
    <property type="project" value="UniProtKB-UniPathway"/>
</dbReference>
<comment type="cofactor">
    <cofactor evidence="7">
        <name>Fe(2+)</name>
        <dbReference type="ChEBI" id="CHEBI:29033"/>
    </cofactor>
    <text evidence="7">Binds 2 Fe(2+) ions per subunit.</text>
</comment>
<dbReference type="GO" id="GO:0019805">
    <property type="term" value="P:quinolinate biosynthetic process"/>
    <property type="evidence" value="ECO:0007669"/>
    <property type="project" value="UniProtKB-UniRule"/>
</dbReference>
<evidence type="ECO:0000256" key="1">
    <source>
        <dbReference type="ARBA" id="ARBA00002752"/>
    </source>
</evidence>
<comment type="similarity">
    <text evidence="7">Belongs to the 3-HAO family.</text>
</comment>
<dbReference type="Pfam" id="PF06052">
    <property type="entry name" value="3-HAO"/>
    <property type="match status" value="1"/>
</dbReference>
<evidence type="ECO:0000256" key="5">
    <source>
        <dbReference type="ARBA" id="ARBA00023002"/>
    </source>
</evidence>
<dbReference type="NCBIfam" id="NF009763">
    <property type="entry name" value="PRK13264.1"/>
    <property type="match status" value="1"/>
</dbReference>
<evidence type="ECO:0000256" key="3">
    <source>
        <dbReference type="ARBA" id="ARBA00022723"/>
    </source>
</evidence>
<dbReference type="AlphaFoldDB" id="A0A6P2CXX4"/>
<dbReference type="HAMAP" id="MF_00825">
    <property type="entry name" value="3_HAO"/>
    <property type="match status" value="1"/>
</dbReference>
<dbReference type="NCBIfam" id="TIGR03037">
    <property type="entry name" value="anthran_nbaC"/>
    <property type="match status" value="1"/>
</dbReference>
<dbReference type="SUPFAM" id="SSF51182">
    <property type="entry name" value="RmlC-like cupins"/>
    <property type="match status" value="1"/>
</dbReference>
<protein>
    <recommendedName>
        <fullName evidence="7">3-hydroxyanthranilate 3,4-dioxygenase</fullName>
        <ecNumber evidence="7">1.13.11.6</ecNumber>
    </recommendedName>
    <alternativeName>
        <fullName evidence="7">3-hydroxyanthranilate oxygenase</fullName>
        <shortName evidence="7">3-HAO</shortName>
    </alternativeName>
    <alternativeName>
        <fullName evidence="7">3-hydroxyanthranilic acid dioxygenase</fullName>
        <shortName evidence="7">HAD</shortName>
    </alternativeName>
</protein>
<sequence length="173" mass="19793">MLRTPLNFKAWINEHRHLFKPPVGNKMVWEDADSIVMVVGSNTRKDFHVNEGEEFFYQVEGDIVLKVQDEGKIVDIPIHEGDIFLLPARVPHSPRRPDGTIGLVIEKKREADQMDGFQWYCEGCGAKLHEEFAHITNIVTQLPPIFTRFYGDEAKRVCKVCGERFTDPKKAGA</sequence>
<dbReference type="EC" id="1.13.11.6" evidence="7"/>